<dbReference type="InterPro" id="IPR050700">
    <property type="entry name" value="YIM1/Zinc_Alcohol_DH_Fams"/>
</dbReference>
<dbReference type="Gene3D" id="3.90.180.10">
    <property type="entry name" value="Medium-chain alcohol dehydrogenases, catalytic domain"/>
    <property type="match status" value="1"/>
</dbReference>
<sequence length="340" mass="36459">MASFNIPKRIRAINQPDWQSTNLELIETDTPIAKPDSDEHLIRVYATAPCAGELLWAKNFPATLEGGKSGVPCYDLSGVVVTAPANSPFQPGSEVYTRTTAWRTGNAREYTIAVTSELALKPKNLSWEDAASIPLSAFTAYQALFEHGGFKAPWKDQAGATENGEKRLIVTAASGGVGVWVLQLAKAAGVKDIVAVVGPSNVEFVKELGASEVVNYKEQSLGHWIAAGNAKADVIFDAVGGQTLTDAWGAVKEGGKIVTIKEPAASRKPKTDPPKDVQDVFFIMEAEGWQLKEVAQLIEAGKAKPVVDSIFSMEDFQKAFDKVESGHARGKVMIKITSSA</sequence>
<feature type="domain" description="Enoyl reductase (ER)" evidence="1">
    <location>
        <begin position="20"/>
        <end position="334"/>
    </location>
</feature>
<dbReference type="SMART" id="SM00829">
    <property type="entry name" value="PKS_ER"/>
    <property type="match status" value="1"/>
</dbReference>
<dbReference type="PANTHER" id="PTHR11695">
    <property type="entry name" value="ALCOHOL DEHYDROGENASE RELATED"/>
    <property type="match status" value="1"/>
</dbReference>
<evidence type="ECO:0000313" key="2">
    <source>
        <dbReference type="EMBL" id="KAF2672550.1"/>
    </source>
</evidence>
<proteinExistence type="predicted"/>
<keyword evidence="3" id="KW-1185">Reference proteome</keyword>
<dbReference type="OrthoDB" id="3509362at2759"/>
<accession>A0A6A6UL95</accession>
<dbReference type="SUPFAM" id="SSF51735">
    <property type="entry name" value="NAD(P)-binding Rossmann-fold domains"/>
    <property type="match status" value="1"/>
</dbReference>
<dbReference type="GO" id="GO:0005739">
    <property type="term" value="C:mitochondrion"/>
    <property type="evidence" value="ECO:0007669"/>
    <property type="project" value="TreeGrafter"/>
</dbReference>
<reference evidence="2" key="1">
    <citation type="journal article" date="2020" name="Stud. Mycol.">
        <title>101 Dothideomycetes genomes: a test case for predicting lifestyles and emergence of pathogens.</title>
        <authorList>
            <person name="Haridas S."/>
            <person name="Albert R."/>
            <person name="Binder M."/>
            <person name="Bloem J."/>
            <person name="Labutti K."/>
            <person name="Salamov A."/>
            <person name="Andreopoulos B."/>
            <person name="Baker S."/>
            <person name="Barry K."/>
            <person name="Bills G."/>
            <person name="Bluhm B."/>
            <person name="Cannon C."/>
            <person name="Castanera R."/>
            <person name="Culley D."/>
            <person name="Daum C."/>
            <person name="Ezra D."/>
            <person name="Gonzalez J."/>
            <person name="Henrissat B."/>
            <person name="Kuo A."/>
            <person name="Liang C."/>
            <person name="Lipzen A."/>
            <person name="Lutzoni F."/>
            <person name="Magnuson J."/>
            <person name="Mondo S."/>
            <person name="Nolan M."/>
            <person name="Ohm R."/>
            <person name="Pangilinan J."/>
            <person name="Park H.-J."/>
            <person name="Ramirez L."/>
            <person name="Alfaro M."/>
            <person name="Sun H."/>
            <person name="Tritt A."/>
            <person name="Yoshinaga Y."/>
            <person name="Zwiers L.-H."/>
            <person name="Turgeon B."/>
            <person name="Goodwin S."/>
            <person name="Spatafora J."/>
            <person name="Crous P."/>
            <person name="Grigoriev I."/>
        </authorList>
    </citation>
    <scope>NUCLEOTIDE SEQUENCE</scope>
    <source>
        <strain evidence="2">CBS 115976</strain>
    </source>
</reference>
<gene>
    <name evidence="2" type="ORF">BT63DRAFT_420784</name>
</gene>
<protein>
    <submittedName>
        <fullName evidence="2">Alcohol dehydrogenase zinc-binding domain-containing protein</fullName>
    </submittedName>
</protein>
<evidence type="ECO:0000259" key="1">
    <source>
        <dbReference type="SMART" id="SM00829"/>
    </source>
</evidence>
<dbReference type="PANTHER" id="PTHR11695:SF647">
    <property type="entry name" value="ENOYL REDUCTASE (ER) DOMAIN-CONTAINING PROTEIN"/>
    <property type="match status" value="1"/>
</dbReference>
<dbReference type="CDD" id="cd05289">
    <property type="entry name" value="MDR_like_2"/>
    <property type="match status" value="1"/>
</dbReference>
<evidence type="ECO:0000313" key="3">
    <source>
        <dbReference type="Proteomes" id="UP000799302"/>
    </source>
</evidence>
<organism evidence="2 3">
    <name type="scientific">Microthyrium microscopicum</name>
    <dbReference type="NCBI Taxonomy" id="703497"/>
    <lineage>
        <taxon>Eukaryota</taxon>
        <taxon>Fungi</taxon>
        <taxon>Dikarya</taxon>
        <taxon>Ascomycota</taxon>
        <taxon>Pezizomycotina</taxon>
        <taxon>Dothideomycetes</taxon>
        <taxon>Dothideomycetes incertae sedis</taxon>
        <taxon>Microthyriales</taxon>
        <taxon>Microthyriaceae</taxon>
        <taxon>Microthyrium</taxon>
    </lineage>
</organism>
<dbReference type="Gene3D" id="3.40.50.720">
    <property type="entry name" value="NAD(P)-binding Rossmann-like Domain"/>
    <property type="match status" value="1"/>
</dbReference>
<dbReference type="EMBL" id="MU004231">
    <property type="protein sequence ID" value="KAF2672550.1"/>
    <property type="molecule type" value="Genomic_DNA"/>
</dbReference>
<dbReference type="AlphaFoldDB" id="A0A6A6UL95"/>
<dbReference type="GO" id="GO:0016491">
    <property type="term" value="F:oxidoreductase activity"/>
    <property type="evidence" value="ECO:0007669"/>
    <property type="project" value="InterPro"/>
</dbReference>
<name>A0A6A6UL95_9PEZI</name>
<dbReference type="InterPro" id="IPR020843">
    <property type="entry name" value="ER"/>
</dbReference>
<dbReference type="Pfam" id="PF13602">
    <property type="entry name" value="ADH_zinc_N_2"/>
    <property type="match status" value="1"/>
</dbReference>
<dbReference type="InterPro" id="IPR036291">
    <property type="entry name" value="NAD(P)-bd_dom_sf"/>
</dbReference>
<dbReference type="InterPro" id="IPR011032">
    <property type="entry name" value="GroES-like_sf"/>
</dbReference>
<dbReference type="SUPFAM" id="SSF50129">
    <property type="entry name" value="GroES-like"/>
    <property type="match status" value="1"/>
</dbReference>
<dbReference type="Proteomes" id="UP000799302">
    <property type="component" value="Unassembled WGS sequence"/>
</dbReference>